<protein>
    <submittedName>
        <fullName evidence="1">Uncharacterized protein</fullName>
    </submittedName>
</protein>
<evidence type="ECO:0000313" key="1">
    <source>
        <dbReference type="EMBL" id="KAI0029999.1"/>
    </source>
</evidence>
<organism evidence="1 2">
    <name type="scientific">Vararia minispora EC-137</name>
    <dbReference type="NCBI Taxonomy" id="1314806"/>
    <lineage>
        <taxon>Eukaryota</taxon>
        <taxon>Fungi</taxon>
        <taxon>Dikarya</taxon>
        <taxon>Basidiomycota</taxon>
        <taxon>Agaricomycotina</taxon>
        <taxon>Agaricomycetes</taxon>
        <taxon>Russulales</taxon>
        <taxon>Lachnocladiaceae</taxon>
        <taxon>Vararia</taxon>
    </lineage>
</organism>
<accession>A0ACB8QE23</accession>
<dbReference type="Proteomes" id="UP000814128">
    <property type="component" value="Unassembled WGS sequence"/>
</dbReference>
<sequence length="223" mass="23004">MALRRRLEASEGLVHVLSGQVEALKSALGPYCTQDGTPPTNAVTLPLADTHISPAFEPNRRTPPPQQDLTDISSYFPPALTSSPSAGLPLSTPPHTDPLPAPSPPLHARLSSLTVALDATRAAHDALAHDTDTAHAQLGAEIGALRASLGGLRMFVAELSTALSGLRAERAPDDAPGAPHPPLGPGWQGRVYATPPFGPGMIGAGLPLTVPPITTPPAVPFKL</sequence>
<comment type="caution">
    <text evidence="1">The sequence shown here is derived from an EMBL/GenBank/DDBJ whole genome shotgun (WGS) entry which is preliminary data.</text>
</comment>
<name>A0ACB8QE23_9AGAM</name>
<dbReference type="EMBL" id="MU273645">
    <property type="protein sequence ID" value="KAI0029999.1"/>
    <property type="molecule type" value="Genomic_DNA"/>
</dbReference>
<gene>
    <name evidence="1" type="ORF">K488DRAFT_88192</name>
</gene>
<reference evidence="1" key="1">
    <citation type="submission" date="2021-02" db="EMBL/GenBank/DDBJ databases">
        <authorList>
            <consortium name="DOE Joint Genome Institute"/>
            <person name="Ahrendt S."/>
            <person name="Looney B.P."/>
            <person name="Miyauchi S."/>
            <person name="Morin E."/>
            <person name="Drula E."/>
            <person name="Courty P.E."/>
            <person name="Chicoki N."/>
            <person name="Fauchery L."/>
            <person name="Kohler A."/>
            <person name="Kuo A."/>
            <person name="Labutti K."/>
            <person name="Pangilinan J."/>
            <person name="Lipzen A."/>
            <person name="Riley R."/>
            <person name="Andreopoulos W."/>
            <person name="He G."/>
            <person name="Johnson J."/>
            <person name="Barry K.W."/>
            <person name="Grigoriev I.V."/>
            <person name="Nagy L."/>
            <person name="Hibbett D."/>
            <person name="Henrissat B."/>
            <person name="Matheny P.B."/>
            <person name="Labbe J."/>
            <person name="Martin F."/>
        </authorList>
    </citation>
    <scope>NUCLEOTIDE SEQUENCE</scope>
    <source>
        <strain evidence="1">EC-137</strain>
    </source>
</reference>
<proteinExistence type="predicted"/>
<keyword evidence="2" id="KW-1185">Reference proteome</keyword>
<evidence type="ECO:0000313" key="2">
    <source>
        <dbReference type="Proteomes" id="UP000814128"/>
    </source>
</evidence>
<reference evidence="1" key="2">
    <citation type="journal article" date="2022" name="New Phytol.">
        <title>Evolutionary transition to the ectomycorrhizal habit in the genomes of a hyperdiverse lineage of mushroom-forming fungi.</title>
        <authorList>
            <person name="Looney B."/>
            <person name="Miyauchi S."/>
            <person name="Morin E."/>
            <person name="Drula E."/>
            <person name="Courty P.E."/>
            <person name="Kohler A."/>
            <person name="Kuo A."/>
            <person name="LaButti K."/>
            <person name="Pangilinan J."/>
            <person name="Lipzen A."/>
            <person name="Riley R."/>
            <person name="Andreopoulos W."/>
            <person name="He G."/>
            <person name="Johnson J."/>
            <person name="Nolan M."/>
            <person name="Tritt A."/>
            <person name="Barry K.W."/>
            <person name="Grigoriev I.V."/>
            <person name="Nagy L.G."/>
            <person name="Hibbett D."/>
            <person name="Henrissat B."/>
            <person name="Matheny P.B."/>
            <person name="Labbe J."/>
            <person name="Martin F.M."/>
        </authorList>
    </citation>
    <scope>NUCLEOTIDE SEQUENCE</scope>
    <source>
        <strain evidence="1">EC-137</strain>
    </source>
</reference>